<reference evidence="2" key="1">
    <citation type="journal article" date="2019" name="Int. J. Syst. Evol. Microbiol.">
        <title>The Global Catalogue of Microorganisms (GCM) 10K type strain sequencing project: providing services to taxonomists for standard genome sequencing and annotation.</title>
        <authorList>
            <consortium name="The Broad Institute Genomics Platform"/>
            <consortium name="The Broad Institute Genome Sequencing Center for Infectious Disease"/>
            <person name="Wu L."/>
            <person name="Ma J."/>
        </authorList>
    </citation>
    <scope>NUCLEOTIDE SEQUENCE [LARGE SCALE GENOMIC DNA]</scope>
    <source>
        <strain evidence="2">KCTC 19812</strain>
    </source>
</reference>
<keyword evidence="1" id="KW-0238">DNA-binding</keyword>
<dbReference type="EMBL" id="JBHUIV010000025">
    <property type="protein sequence ID" value="MFD2203254.1"/>
    <property type="molecule type" value="Genomic_DNA"/>
</dbReference>
<evidence type="ECO:0000313" key="2">
    <source>
        <dbReference type="Proteomes" id="UP001597414"/>
    </source>
</evidence>
<gene>
    <name evidence="1" type="ORF">ACFSKV_16875</name>
</gene>
<dbReference type="RefSeq" id="WP_380805410.1">
    <property type="nucleotide sequence ID" value="NZ_JBHUIV010000025.1"/>
</dbReference>
<organism evidence="1 2">
    <name type="scientific">Shivajiella indica</name>
    <dbReference type="NCBI Taxonomy" id="872115"/>
    <lineage>
        <taxon>Bacteria</taxon>
        <taxon>Pseudomonadati</taxon>
        <taxon>Bacteroidota</taxon>
        <taxon>Cytophagia</taxon>
        <taxon>Cytophagales</taxon>
        <taxon>Cyclobacteriaceae</taxon>
        <taxon>Shivajiella</taxon>
    </lineage>
</organism>
<keyword evidence="2" id="KW-1185">Reference proteome</keyword>
<sequence length="677" mass="79535">MKKGEIDMEQFVEELFSMQGNEGDYDEQYESLLQILLNPIHLNKTSPEELKSLYILSPVQINNFFEYKRLFGNLLSIYELQAIPEFDLETIYKLLPFVTLDENLKPKSSLLEKIPNEKDAYFIFRQQRVWETRRGFTAPDTLNGRITSRYLGDPNSLYGRFRIQHSKDFSLGFTVDKDPGEVFKWDRKTNRYGFNFLSYHFTMYNRGKWKAISIGDYQMQFGQGLVFGAGFSAGKGSETITTIRRSNLGIRPYTAALESGFFRGISATYKTGPIHLTMMASNAPRDGNLHISPMDTSENQTEIITSLQTSGLHRTPTEISYKNRLREKNLGGNLHFQSRKKHFQLGINSLWTQFSQPFFRTERIYNSFEFSGKNNHIHSLYFAYNFQNYFFFGETAISASRGTGSILGMMSSLHPKLSLSVLWRFYDRNFHTFYGNSFSENSRSINENGIYIGIHFKPNQKFNWSYYYDRFHFPWLRYRVYAPSSGHEWLTRLSFSPSKKTLLFFQLREESKARNISEYQGFQSSYLLDQGLKRNFVVNLDQRVDKVWSFKSRVTASSFQFGGKKTRGFAISQDVNIDKEKWRISSRFVLFDTEDFDNRQFIYERNVLWLFSIPFLNGQGLRYYFLAQYKISPKLSIWARYSRTLYTDREFIGTGLQQISGNRITESVLQLRYQFNR</sequence>
<accession>A0ABW5BCK2</accession>
<protein>
    <submittedName>
        <fullName evidence="1">ComEA family DNA-binding protein</fullName>
    </submittedName>
</protein>
<dbReference type="InterPro" id="IPR010994">
    <property type="entry name" value="RuvA_2-like"/>
</dbReference>
<dbReference type="Proteomes" id="UP001597414">
    <property type="component" value="Unassembled WGS sequence"/>
</dbReference>
<name>A0ABW5BCK2_9BACT</name>
<comment type="caution">
    <text evidence="1">The sequence shown here is derived from an EMBL/GenBank/DDBJ whole genome shotgun (WGS) entry which is preliminary data.</text>
</comment>
<dbReference type="GO" id="GO:0003677">
    <property type="term" value="F:DNA binding"/>
    <property type="evidence" value="ECO:0007669"/>
    <property type="project" value="UniProtKB-KW"/>
</dbReference>
<dbReference type="SUPFAM" id="SSF47781">
    <property type="entry name" value="RuvA domain 2-like"/>
    <property type="match status" value="1"/>
</dbReference>
<proteinExistence type="predicted"/>
<evidence type="ECO:0000313" key="1">
    <source>
        <dbReference type="EMBL" id="MFD2203254.1"/>
    </source>
</evidence>